<sequence>MSATAHRQAAPARRRRWPGAGQTGAGRTGAGQTGAGRTGAGRTGAGRTGAGRTGAVRIGPRSALAITLVSLAGLAMFLWPLWIPAQPTVVQHTVDAPFVFMAVLPALVLIVLAEISEGGMDSKALAMLGVLSAINAALRPLGAGTMGIEVIFFLMVLAGRVFGPGFGFVLGCTSMFASALLTAGVGPWLPFQMLCAAWIGLGAGLLPRRISGKAEIAMLAVYGVLVAYTFGALMNMWFWPFVTGASVSGIEGSLAYEPGAPVLDNLHRFLVFTLFTSTLGWDTGRAVTNALLIVVLGPALLTTLRRASRRASFGVRGTFGRRDTGARSATTRPGGTAEATSLTSSTTHP</sequence>
<organism evidence="3 4">
    <name type="scientific">Ornithinimicrobium ciconiae</name>
    <dbReference type="NCBI Taxonomy" id="2594265"/>
    <lineage>
        <taxon>Bacteria</taxon>
        <taxon>Bacillati</taxon>
        <taxon>Actinomycetota</taxon>
        <taxon>Actinomycetes</taxon>
        <taxon>Micrococcales</taxon>
        <taxon>Ornithinimicrobiaceae</taxon>
        <taxon>Ornithinimicrobium</taxon>
    </lineage>
</organism>
<keyword evidence="4" id="KW-1185">Reference proteome</keyword>
<feature type="transmembrane region" description="Helical" evidence="2">
    <location>
        <begin position="219"/>
        <end position="239"/>
    </location>
</feature>
<feature type="compositionally biased region" description="Gly residues" evidence="1">
    <location>
        <begin position="21"/>
        <end position="52"/>
    </location>
</feature>
<gene>
    <name evidence="3" type="ORF">FNH13_03130</name>
</gene>
<feature type="region of interest" description="Disordered" evidence="1">
    <location>
        <begin position="318"/>
        <end position="349"/>
    </location>
</feature>
<feature type="transmembrane region" description="Helical" evidence="2">
    <location>
        <begin position="188"/>
        <end position="207"/>
    </location>
</feature>
<proteinExistence type="predicted"/>
<evidence type="ECO:0000313" key="3">
    <source>
        <dbReference type="EMBL" id="QDO87451.1"/>
    </source>
</evidence>
<feature type="transmembrane region" description="Helical" evidence="2">
    <location>
        <begin position="286"/>
        <end position="304"/>
    </location>
</feature>
<keyword evidence="2" id="KW-0812">Transmembrane</keyword>
<accession>A0A516G7E5</accession>
<name>A0A516G7E5_9MICO</name>
<evidence type="ECO:0000256" key="1">
    <source>
        <dbReference type="SAM" id="MobiDB-lite"/>
    </source>
</evidence>
<feature type="region of interest" description="Disordered" evidence="1">
    <location>
        <begin position="1"/>
        <end position="53"/>
    </location>
</feature>
<evidence type="ECO:0000256" key="2">
    <source>
        <dbReference type="SAM" id="Phobius"/>
    </source>
</evidence>
<feature type="transmembrane region" description="Helical" evidence="2">
    <location>
        <begin position="63"/>
        <end position="82"/>
    </location>
</feature>
<feature type="compositionally biased region" description="Low complexity" evidence="1">
    <location>
        <begin position="1"/>
        <end position="11"/>
    </location>
</feature>
<dbReference type="EMBL" id="CP041616">
    <property type="protein sequence ID" value="QDO87451.1"/>
    <property type="molecule type" value="Genomic_DNA"/>
</dbReference>
<dbReference type="Proteomes" id="UP000315395">
    <property type="component" value="Chromosome"/>
</dbReference>
<keyword evidence="2" id="KW-0472">Membrane</keyword>
<dbReference type="AlphaFoldDB" id="A0A516G7E5"/>
<feature type="compositionally biased region" description="Low complexity" evidence="1">
    <location>
        <begin position="340"/>
        <end position="349"/>
    </location>
</feature>
<dbReference type="OrthoDB" id="501320at2"/>
<dbReference type="KEGG" id="orz:FNH13_03130"/>
<evidence type="ECO:0000313" key="4">
    <source>
        <dbReference type="Proteomes" id="UP000315395"/>
    </source>
</evidence>
<protein>
    <submittedName>
        <fullName evidence="3">ECF transporter S component</fullName>
    </submittedName>
</protein>
<dbReference type="Gene3D" id="1.10.1760.20">
    <property type="match status" value="1"/>
</dbReference>
<keyword evidence="2" id="KW-1133">Transmembrane helix</keyword>
<reference evidence="3 4" key="1">
    <citation type="submission" date="2019-07" db="EMBL/GenBank/DDBJ databases">
        <title>complete genome sequencing of Ornithinimicrobium sp. H23M54.</title>
        <authorList>
            <person name="Bae J.-W."/>
            <person name="Lee S.-Y."/>
        </authorList>
    </citation>
    <scope>NUCLEOTIDE SEQUENCE [LARGE SCALE GENOMIC DNA]</scope>
    <source>
        <strain evidence="3 4">H23M54</strain>
    </source>
</reference>
<feature type="transmembrane region" description="Helical" evidence="2">
    <location>
        <begin position="94"/>
        <end position="116"/>
    </location>
</feature>